<proteinExistence type="predicted"/>
<dbReference type="Proteomes" id="UP000712600">
    <property type="component" value="Unassembled WGS sequence"/>
</dbReference>
<reference evidence="1" key="1">
    <citation type="submission" date="2019-12" db="EMBL/GenBank/DDBJ databases">
        <title>Genome sequencing and annotation of Brassica cretica.</title>
        <authorList>
            <person name="Studholme D.J."/>
            <person name="Sarris P."/>
        </authorList>
    </citation>
    <scope>NUCLEOTIDE SEQUENCE</scope>
    <source>
        <strain evidence="1">PFS-109/04</strain>
        <tissue evidence="1">Leaf</tissue>
    </source>
</reference>
<sequence length="205" mass="22971">MVFIISKSGLAMAKSLILAAKNVDSFIIGDKMVTHTIKNNALNILLVAANDGDCTFYQLITESVFRFKYVLKNYGDYGAFRGAELHICVRGLSMDGGLTFQFHRFEVHMTHLRPLVRLLISAAAERRRSKSDYATVTVTLPDGCGYRVFRTRNLADSSRSLGNYLVVKHLRPLVRLLISAAAERRRSKSDYATVTVTLPDDCGYR</sequence>
<evidence type="ECO:0000313" key="1">
    <source>
        <dbReference type="EMBL" id="KAF3536376.1"/>
    </source>
</evidence>
<dbReference type="EMBL" id="QGKX02001290">
    <property type="protein sequence ID" value="KAF3536376.1"/>
    <property type="molecule type" value="Genomic_DNA"/>
</dbReference>
<protein>
    <submittedName>
        <fullName evidence="1">Uncharacterized protein</fullName>
    </submittedName>
</protein>
<gene>
    <name evidence="1" type="ORF">F2Q69_00020421</name>
</gene>
<name>A0A8S9Q3R5_BRACR</name>
<comment type="caution">
    <text evidence="1">The sequence shown here is derived from an EMBL/GenBank/DDBJ whole genome shotgun (WGS) entry which is preliminary data.</text>
</comment>
<accession>A0A8S9Q3R5</accession>
<evidence type="ECO:0000313" key="2">
    <source>
        <dbReference type="Proteomes" id="UP000712600"/>
    </source>
</evidence>
<organism evidence="1 2">
    <name type="scientific">Brassica cretica</name>
    <name type="common">Mustard</name>
    <dbReference type="NCBI Taxonomy" id="69181"/>
    <lineage>
        <taxon>Eukaryota</taxon>
        <taxon>Viridiplantae</taxon>
        <taxon>Streptophyta</taxon>
        <taxon>Embryophyta</taxon>
        <taxon>Tracheophyta</taxon>
        <taxon>Spermatophyta</taxon>
        <taxon>Magnoliopsida</taxon>
        <taxon>eudicotyledons</taxon>
        <taxon>Gunneridae</taxon>
        <taxon>Pentapetalae</taxon>
        <taxon>rosids</taxon>
        <taxon>malvids</taxon>
        <taxon>Brassicales</taxon>
        <taxon>Brassicaceae</taxon>
        <taxon>Brassiceae</taxon>
        <taxon>Brassica</taxon>
    </lineage>
</organism>
<dbReference type="AlphaFoldDB" id="A0A8S9Q3R5"/>